<accession>A0AC34FT49</accession>
<protein>
    <submittedName>
        <fullName evidence="2">Uncharacterized protein</fullName>
    </submittedName>
</protein>
<evidence type="ECO:0000313" key="1">
    <source>
        <dbReference type="Proteomes" id="UP000887579"/>
    </source>
</evidence>
<organism evidence="1 2">
    <name type="scientific">Panagrolaimus sp. ES5</name>
    <dbReference type="NCBI Taxonomy" id="591445"/>
    <lineage>
        <taxon>Eukaryota</taxon>
        <taxon>Metazoa</taxon>
        <taxon>Ecdysozoa</taxon>
        <taxon>Nematoda</taxon>
        <taxon>Chromadorea</taxon>
        <taxon>Rhabditida</taxon>
        <taxon>Tylenchina</taxon>
        <taxon>Panagrolaimomorpha</taxon>
        <taxon>Panagrolaimoidea</taxon>
        <taxon>Panagrolaimidae</taxon>
        <taxon>Panagrolaimus</taxon>
    </lineage>
</organism>
<proteinExistence type="predicted"/>
<dbReference type="WBParaSite" id="ES5_v2.g20425.t1">
    <property type="protein sequence ID" value="ES5_v2.g20425.t1"/>
    <property type="gene ID" value="ES5_v2.g20425"/>
</dbReference>
<evidence type="ECO:0000313" key="2">
    <source>
        <dbReference type="WBParaSite" id="ES5_v2.g20425.t1"/>
    </source>
</evidence>
<sequence>MSERSKRLSTATAELYYDDYIQRRNKEIAKNRPSSKNSQRSVSIGSGVRPNSKSSRISTGSSRKSSASAAIDGPKPYELYVYF</sequence>
<dbReference type="Proteomes" id="UP000887579">
    <property type="component" value="Unplaced"/>
</dbReference>
<name>A0AC34FT49_9BILA</name>
<reference evidence="2" key="1">
    <citation type="submission" date="2022-11" db="UniProtKB">
        <authorList>
            <consortium name="WormBaseParasite"/>
        </authorList>
    </citation>
    <scope>IDENTIFICATION</scope>
</reference>